<keyword evidence="3" id="KW-1185">Reference proteome</keyword>
<name>A0AAE3M7P2_9BACT</name>
<dbReference type="Proteomes" id="UP001209229">
    <property type="component" value="Unassembled WGS sequence"/>
</dbReference>
<protein>
    <submittedName>
        <fullName evidence="2">Thioredoxin family protein</fullName>
    </submittedName>
</protein>
<organism evidence="2 3">
    <name type="scientific">Plebeiibacterium sediminum</name>
    <dbReference type="NCBI Taxonomy" id="2992112"/>
    <lineage>
        <taxon>Bacteria</taxon>
        <taxon>Pseudomonadati</taxon>
        <taxon>Bacteroidota</taxon>
        <taxon>Bacteroidia</taxon>
        <taxon>Marinilabiliales</taxon>
        <taxon>Marinilabiliaceae</taxon>
        <taxon>Plebeiibacterium</taxon>
    </lineage>
</organism>
<dbReference type="RefSeq" id="WP_301191894.1">
    <property type="nucleotide sequence ID" value="NZ_JAPDPJ010000050.1"/>
</dbReference>
<evidence type="ECO:0000313" key="2">
    <source>
        <dbReference type="EMBL" id="MCW3788334.1"/>
    </source>
</evidence>
<dbReference type="AlphaFoldDB" id="A0AAE3M7P2"/>
<dbReference type="EMBL" id="JAPDPJ010000050">
    <property type="protein sequence ID" value="MCW3788334.1"/>
    <property type="molecule type" value="Genomic_DNA"/>
</dbReference>
<dbReference type="SUPFAM" id="SSF52833">
    <property type="entry name" value="Thioredoxin-like"/>
    <property type="match status" value="1"/>
</dbReference>
<reference evidence="2" key="1">
    <citation type="submission" date="2022-10" db="EMBL/GenBank/DDBJ databases">
        <authorList>
            <person name="Yu W.X."/>
        </authorList>
    </citation>
    <scope>NUCLEOTIDE SEQUENCE</scope>
    <source>
        <strain evidence="2">AAT</strain>
    </source>
</reference>
<gene>
    <name evidence="2" type="ORF">OM075_17835</name>
</gene>
<sequence length="307" mass="35191">MKRVILMSILFAITLHTRGQKDSITFLNESILELINNTQDFDKLIFIDMTATWCKPCQEMEKTTFQDKDVADYFSSNFLCKKIYIDFDSIQNDSISRLLRNQTPAVPQYYFLDKNGKVLMKSGGYKTPSDLINLGKVAKDKVSPEYEIAQMEKSYTKNKTKQAFLLKYMQLKNNIGQKGDIALDDYLKLIPVDKYTNDTILYTIINNEKSIYGKGYQILTDENYQQQATIKAAVNGNISIGYDMYKTALDIIMQNIGLAISNKNENLVKDGITELNKVMQNKEKAKELSVRVMTEFNKQKSTANPLE</sequence>
<comment type="caution">
    <text evidence="2">The sequence shown here is derived from an EMBL/GenBank/DDBJ whole genome shotgun (WGS) entry which is preliminary data.</text>
</comment>
<evidence type="ECO:0000313" key="3">
    <source>
        <dbReference type="Proteomes" id="UP001209229"/>
    </source>
</evidence>
<dbReference type="Gene3D" id="3.40.30.10">
    <property type="entry name" value="Glutaredoxin"/>
    <property type="match status" value="1"/>
</dbReference>
<proteinExistence type="predicted"/>
<dbReference type="InterPro" id="IPR036249">
    <property type="entry name" value="Thioredoxin-like_sf"/>
</dbReference>
<feature type="domain" description="Thioredoxin-like fold" evidence="1">
    <location>
        <begin position="43"/>
        <end position="132"/>
    </location>
</feature>
<evidence type="ECO:0000259" key="1">
    <source>
        <dbReference type="Pfam" id="PF13098"/>
    </source>
</evidence>
<dbReference type="Pfam" id="PF13098">
    <property type="entry name" value="Thioredoxin_2"/>
    <property type="match status" value="1"/>
</dbReference>
<dbReference type="InterPro" id="IPR012336">
    <property type="entry name" value="Thioredoxin-like_fold"/>
</dbReference>
<accession>A0AAE3M7P2</accession>